<accession>A0A2P2NYP2</accession>
<protein>
    <submittedName>
        <fullName evidence="1">Uncharacterized protein</fullName>
    </submittedName>
</protein>
<proteinExistence type="predicted"/>
<organism evidence="1">
    <name type="scientific">Rhizophora mucronata</name>
    <name type="common">Asiatic mangrove</name>
    <dbReference type="NCBI Taxonomy" id="61149"/>
    <lineage>
        <taxon>Eukaryota</taxon>
        <taxon>Viridiplantae</taxon>
        <taxon>Streptophyta</taxon>
        <taxon>Embryophyta</taxon>
        <taxon>Tracheophyta</taxon>
        <taxon>Spermatophyta</taxon>
        <taxon>Magnoliopsida</taxon>
        <taxon>eudicotyledons</taxon>
        <taxon>Gunneridae</taxon>
        <taxon>Pentapetalae</taxon>
        <taxon>rosids</taxon>
        <taxon>fabids</taxon>
        <taxon>Malpighiales</taxon>
        <taxon>Rhizophoraceae</taxon>
        <taxon>Rhizophora</taxon>
    </lineage>
</organism>
<evidence type="ECO:0000313" key="1">
    <source>
        <dbReference type="EMBL" id="MBX47590.1"/>
    </source>
</evidence>
<dbReference type="EMBL" id="GGEC01067106">
    <property type="protein sequence ID" value="MBX47590.1"/>
    <property type="molecule type" value="Transcribed_RNA"/>
</dbReference>
<reference evidence="1" key="1">
    <citation type="submission" date="2018-02" db="EMBL/GenBank/DDBJ databases">
        <title>Rhizophora mucronata_Transcriptome.</title>
        <authorList>
            <person name="Meera S.P."/>
            <person name="Sreeshan A."/>
            <person name="Augustine A."/>
        </authorList>
    </citation>
    <scope>NUCLEOTIDE SEQUENCE</scope>
    <source>
        <tissue evidence="1">Leaf</tissue>
    </source>
</reference>
<sequence length="14" mass="1608">MIFLFTTGFESLTT</sequence>
<name>A0A2P2NYP2_RHIMU</name>